<dbReference type="Proteomes" id="UP000777482">
    <property type="component" value="Unassembled WGS sequence"/>
</dbReference>
<keyword evidence="3" id="KW-1185">Reference proteome</keyword>
<feature type="region of interest" description="Disordered" evidence="1">
    <location>
        <begin position="88"/>
        <end position="124"/>
    </location>
</feature>
<dbReference type="AlphaFoldDB" id="A0A9P6W8C8"/>
<feature type="compositionally biased region" description="Low complexity" evidence="1">
    <location>
        <begin position="108"/>
        <end position="124"/>
    </location>
</feature>
<feature type="compositionally biased region" description="Basic residues" evidence="1">
    <location>
        <begin position="200"/>
        <end position="211"/>
    </location>
</feature>
<evidence type="ECO:0000256" key="1">
    <source>
        <dbReference type="SAM" id="MobiDB-lite"/>
    </source>
</evidence>
<evidence type="ECO:0000313" key="3">
    <source>
        <dbReference type="Proteomes" id="UP000777482"/>
    </source>
</evidence>
<protein>
    <submittedName>
        <fullName evidence="2">Uncharacterized protein</fullName>
    </submittedName>
</protein>
<dbReference type="EMBL" id="PUHQ01000001">
    <property type="protein sequence ID" value="KAG0667530.1"/>
    <property type="molecule type" value="Genomic_DNA"/>
</dbReference>
<accession>A0A9P6W8C8</accession>
<evidence type="ECO:0000313" key="2">
    <source>
        <dbReference type="EMBL" id="KAG0667530.1"/>
    </source>
</evidence>
<sequence>MVKANEMRQGMALLRPGVSRPALASSLEIGSTLATRVCSRAALYSTDSTSQPSVHEVQALPRKRELRKVAEGSGSTAQLIGLAVKNTSERAAAKAPGQGQRSSGGGQQRTAPQGARRAPGGVAPGMHREELQRLLAERKAAAARGQTEGAFASGPSGPGPRTGGPRRAAGGPGGRPRPPRAGAAPGGAPGGANTTTGAPRPRKPAAPRRPNRASASSNGPREFSSRWSADELKPLVPPAHVSLSRANLAGLVKASALAETSQLRVALQQVGVDVDAREKAERDQARRVLAGDYSLWLSSAAEKKDGKQTSGPSPVEQARAVLSLNATIPLKSREQVLDKIREATV</sequence>
<proteinExistence type="predicted"/>
<feature type="region of interest" description="Disordered" evidence="1">
    <location>
        <begin position="139"/>
        <end position="229"/>
    </location>
</feature>
<organism evidence="2 3">
    <name type="scientific">Rhodotorula mucilaginosa</name>
    <name type="common">Yeast</name>
    <name type="synonym">Rhodotorula rubra</name>
    <dbReference type="NCBI Taxonomy" id="5537"/>
    <lineage>
        <taxon>Eukaryota</taxon>
        <taxon>Fungi</taxon>
        <taxon>Dikarya</taxon>
        <taxon>Basidiomycota</taxon>
        <taxon>Pucciniomycotina</taxon>
        <taxon>Microbotryomycetes</taxon>
        <taxon>Sporidiobolales</taxon>
        <taxon>Sporidiobolaceae</taxon>
        <taxon>Rhodotorula</taxon>
    </lineage>
</organism>
<reference evidence="2 3" key="1">
    <citation type="submission" date="2020-11" db="EMBL/GenBank/DDBJ databases">
        <title>Kefir isolates.</title>
        <authorList>
            <person name="Marcisauskas S."/>
            <person name="Kim Y."/>
            <person name="Blasche S."/>
        </authorList>
    </citation>
    <scope>NUCLEOTIDE SEQUENCE [LARGE SCALE GENOMIC DNA]</scope>
    <source>
        <strain evidence="2 3">KR</strain>
    </source>
</reference>
<gene>
    <name evidence="2" type="ORF">C6P46_000064</name>
</gene>
<dbReference type="OrthoDB" id="2529983at2759"/>
<name>A0A9P6W8C8_RHOMI</name>
<comment type="caution">
    <text evidence="2">The sequence shown here is derived from an EMBL/GenBank/DDBJ whole genome shotgun (WGS) entry which is preliminary data.</text>
</comment>